<keyword evidence="5" id="KW-1185">Reference proteome</keyword>
<dbReference type="InterPro" id="IPR036188">
    <property type="entry name" value="FAD/NAD-bd_sf"/>
</dbReference>
<reference evidence="4 5" key="1">
    <citation type="submission" date="2020-04" db="EMBL/GenBank/DDBJ databases">
        <title>Perkinsus chesapeaki whole genome sequence.</title>
        <authorList>
            <person name="Bogema D.R."/>
        </authorList>
    </citation>
    <scope>NUCLEOTIDE SEQUENCE [LARGE SCALE GENOMIC DNA]</scope>
    <source>
        <strain evidence="4">ATCC PRA-425</strain>
    </source>
</reference>
<dbReference type="SUPFAM" id="SSF51905">
    <property type="entry name" value="FAD/NAD(P)-binding domain"/>
    <property type="match status" value="1"/>
</dbReference>
<evidence type="ECO:0000256" key="2">
    <source>
        <dbReference type="SAM" id="Phobius"/>
    </source>
</evidence>
<name>A0A7J6MKS2_PERCH</name>
<sequence>MSTSSSLSPSGVNPSTNEEVAQACQREALQSMRALQHWTRGSGPYNTQIQKIVRLLNRAERQKEDWTPRLAAHRILVWITAQSGIADSVKSDVRMELDRCSAQYARGPSTQSPNGSRIHGLLRNVGHGAEEAYEHTLAICSEYPTAVGRLLPNSFMERFIAPGYWTWICWAWTAVLVASLLRLVIGHPLLFYSAPSSTSYRYTPPPHTPTIGPSSAGRSSSSSFVMLGPLVLFGDYPMSSGYDFFVHLLLFLGPFLLLRYLNRRLQNRQVSLRPSDLSFNSIILVWKSKSSHTLPMPVLIVGGGIMAASTAYYLSKLGRSSIILERETIGCSASGKAGGFLARGWSSGPTRQLHFRGFDLIEEYAKEHGLISYRKIPTAQTQIRDRRGSRAGGEGGGSRDTQCSWLDRGNTSSTLMDSDTAQITPLELTQSLIQEATSSGMLQVRTGVKVVDVVVAQDRKGGLTGVLLSDGTVVDGTEVVLAMGAWLCEAETWPSLKGKVSVPMSGIKSSSIIYKSRMSSSVPDVHALFCSDDDNGCHLEVYPRPDGDIYICGLGGSPHLEPDTLRKLNPCDVQPEVTRVSAGHKSLSALTSLVDPQSTPDVQQACLRPILPDALPAIGCLSPSIPNMYMIGGHNCWGILWSLVSGEAMADIIADGKPQHIKVNSFNPSRFTPR</sequence>
<dbReference type="Pfam" id="PF01266">
    <property type="entry name" value="DAO"/>
    <property type="match status" value="1"/>
</dbReference>
<feature type="region of interest" description="Disordered" evidence="1">
    <location>
        <begin position="382"/>
        <end position="404"/>
    </location>
</feature>
<feature type="transmembrane region" description="Helical" evidence="2">
    <location>
        <begin position="164"/>
        <end position="185"/>
    </location>
</feature>
<dbReference type="Proteomes" id="UP000591131">
    <property type="component" value="Unassembled WGS sequence"/>
</dbReference>
<feature type="transmembrane region" description="Helical" evidence="2">
    <location>
        <begin position="244"/>
        <end position="261"/>
    </location>
</feature>
<proteinExistence type="predicted"/>
<organism evidence="4 5">
    <name type="scientific">Perkinsus chesapeaki</name>
    <name type="common">Clam parasite</name>
    <name type="synonym">Perkinsus andrewsi</name>
    <dbReference type="NCBI Taxonomy" id="330153"/>
    <lineage>
        <taxon>Eukaryota</taxon>
        <taxon>Sar</taxon>
        <taxon>Alveolata</taxon>
        <taxon>Perkinsozoa</taxon>
        <taxon>Perkinsea</taxon>
        <taxon>Perkinsida</taxon>
        <taxon>Perkinsidae</taxon>
        <taxon>Perkinsus</taxon>
    </lineage>
</organism>
<dbReference type="PANTHER" id="PTHR13847">
    <property type="entry name" value="SARCOSINE DEHYDROGENASE-RELATED"/>
    <property type="match status" value="1"/>
</dbReference>
<feature type="domain" description="FAD dependent oxidoreductase" evidence="3">
    <location>
        <begin position="298"/>
        <end position="651"/>
    </location>
</feature>
<gene>
    <name evidence="4" type="ORF">FOL47_001416</name>
</gene>
<feature type="transmembrane region" description="Helical" evidence="2">
    <location>
        <begin position="294"/>
        <end position="314"/>
    </location>
</feature>
<dbReference type="GO" id="GO:0005737">
    <property type="term" value="C:cytoplasm"/>
    <property type="evidence" value="ECO:0007669"/>
    <property type="project" value="TreeGrafter"/>
</dbReference>
<dbReference type="Gene3D" id="3.50.50.60">
    <property type="entry name" value="FAD/NAD(P)-binding domain"/>
    <property type="match status" value="2"/>
</dbReference>
<dbReference type="Gene3D" id="3.30.9.10">
    <property type="entry name" value="D-Amino Acid Oxidase, subunit A, domain 2"/>
    <property type="match status" value="1"/>
</dbReference>
<dbReference type="EMBL" id="JAAPAO010000133">
    <property type="protein sequence ID" value="KAF4671601.1"/>
    <property type="molecule type" value="Genomic_DNA"/>
</dbReference>
<keyword evidence="2" id="KW-0472">Membrane</keyword>
<dbReference type="PANTHER" id="PTHR13847:SF150">
    <property type="entry name" value="OXIDOREDUCTASE TDA3-RELATED"/>
    <property type="match status" value="1"/>
</dbReference>
<feature type="region of interest" description="Disordered" evidence="1">
    <location>
        <begin position="1"/>
        <end position="21"/>
    </location>
</feature>
<evidence type="ECO:0000313" key="4">
    <source>
        <dbReference type="EMBL" id="KAF4671601.1"/>
    </source>
</evidence>
<evidence type="ECO:0000313" key="5">
    <source>
        <dbReference type="Proteomes" id="UP000591131"/>
    </source>
</evidence>
<comment type="caution">
    <text evidence="4">The sequence shown here is derived from an EMBL/GenBank/DDBJ whole genome shotgun (WGS) entry which is preliminary data.</text>
</comment>
<feature type="compositionally biased region" description="Low complexity" evidence="1">
    <location>
        <begin position="1"/>
        <end position="16"/>
    </location>
</feature>
<dbReference type="InterPro" id="IPR006076">
    <property type="entry name" value="FAD-dep_OxRdtase"/>
</dbReference>
<evidence type="ECO:0000259" key="3">
    <source>
        <dbReference type="Pfam" id="PF01266"/>
    </source>
</evidence>
<evidence type="ECO:0000256" key="1">
    <source>
        <dbReference type="SAM" id="MobiDB-lite"/>
    </source>
</evidence>
<accession>A0A7J6MKS2</accession>
<keyword evidence="2" id="KW-1133">Transmembrane helix</keyword>
<dbReference type="AlphaFoldDB" id="A0A7J6MKS2"/>
<protein>
    <recommendedName>
        <fullName evidence="3">FAD dependent oxidoreductase domain-containing protein</fullName>
    </recommendedName>
</protein>
<keyword evidence="2" id="KW-0812">Transmembrane</keyword>
<dbReference type="OrthoDB" id="432024at2759"/>